<comment type="caution">
    <text evidence="3">The sequence shown here is derived from an EMBL/GenBank/DDBJ whole genome shotgun (WGS) entry which is preliminary data.</text>
</comment>
<dbReference type="EMBL" id="CAJNOL010000829">
    <property type="protein sequence ID" value="CAF1212481.1"/>
    <property type="molecule type" value="Genomic_DNA"/>
</dbReference>
<evidence type="ECO:0000256" key="1">
    <source>
        <dbReference type="SAM" id="MobiDB-lite"/>
    </source>
</evidence>
<proteinExistence type="predicted"/>
<dbReference type="EMBL" id="CAJNOH010000148">
    <property type="protein sequence ID" value="CAF0907750.1"/>
    <property type="molecule type" value="Genomic_DNA"/>
</dbReference>
<evidence type="ECO:0000313" key="5">
    <source>
        <dbReference type="Proteomes" id="UP000663854"/>
    </source>
</evidence>
<keyword evidence="6" id="KW-1185">Reference proteome</keyword>
<dbReference type="AlphaFoldDB" id="A0A814A2C4"/>
<organism evidence="3 5">
    <name type="scientific">Rotaria sordida</name>
    <dbReference type="NCBI Taxonomy" id="392033"/>
    <lineage>
        <taxon>Eukaryota</taxon>
        <taxon>Metazoa</taxon>
        <taxon>Spiralia</taxon>
        <taxon>Gnathifera</taxon>
        <taxon>Rotifera</taxon>
        <taxon>Eurotatoria</taxon>
        <taxon>Bdelloidea</taxon>
        <taxon>Philodinida</taxon>
        <taxon>Philodinidae</taxon>
        <taxon>Rotaria</taxon>
    </lineage>
</organism>
<feature type="region of interest" description="Disordered" evidence="1">
    <location>
        <begin position="218"/>
        <end position="240"/>
    </location>
</feature>
<feature type="transmembrane region" description="Helical" evidence="2">
    <location>
        <begin position="135"/>
        <end position="153"/>
    </location>
</feature>
<evidence type="ECO:0000313" key="3">
    <source>
        <dbReference type="EMBL" id="CAF0907750.1"/>
    </source>
</evidence>
<gene>
    <name evidence="4" type="ORF">JXQ802_LOCUS25012</name>
    <name evidence="3" type="ORF">PYM288_LOCUS9852</name>
</gene>
<evidence type="ECO:0000256" key="2">
    <source>
        <dbReference type="SAM" id="Phobius"/>
    </source>
</evidence>
<accession>A0A814A2C4</accession>
<keyword evidence="2" id="KW-0472">Membrane</keyword>
<feature type="transmembrane region" description="Helical" evidence="2">
    <location>
        <begin position="53"/>
        <end position="74"/>
    </location>
</feature>
<reference evidence="3" key="1">
    <citation type="submission" date="2021-02" db="EMBL/GenBank/DDBJ databases">
        <authorList>
            <person name="Nowell W R."/>
        </authorList>
    </citation>
    <scope>NUCLEOTIDE SEQUENCE</scope>
</reference>
<name>A0A814A2C4_9BILA</name>
<dbReference type="Proteomes" id="UP000663870">
    <property type="component" value="Unassembled WGS sequence"/>
</dbReference>
<keyword evidence="2" id="KW-1133">Transmembrane helix</keyword>
<evidence type="ECO:0000313" key="6">
    <source>
        <dbReference type="Proteomes" id="UP000663870"/>
    </source>
</evidence>
<sequence>MKDNQEVCIYDDIRTNITNQLQICYLNHIQNHSILVWFTIERSLHDLFDSYRFILYSIDNILLSNFIVSTLTNFTKLIDRNNSLRMSNLDSGQYEVCVEFQMNFTTYIYQPRDACIPIRIGKAALGSLKPNPEPLLIVLACAIVIFFILGLVVQWGKEKRRRNNQNNDKSRSRSSSLFSTLSFKPHRDRLAKLLFQRHVDQSQVSELRQWARDLTRRHRISTRKQNSKRRKSVRQKNKHSFSRTNYLLQEQPRTESISRYSVSSSESNITRNSIYTISDKVPHEITPRKISFDLSISEEFQIT</sequence>
<keyword evidence="2" id="KW-0812">Transmembrane</keyword>
<dbReference type="Proteomes" id="UP000663854">
    <property type="component" value="Unassembled WGS sequence"/>
</dbReference>
<evidence type="ECO:0000313" key="4">
    <source>
        <dbReference type="EMBL" id="CAF1212481.1"/>
    </source>
</evidence>
<protein>
    <submittedName>
        <fullName evidence="3">Uncharacterized protein</fullName>
    </submittedName>
</protein>